<name>A0A1J1HUD7_9DIPT</name>
<protein>
    <submittedName>
        <fullName evidence="1">CLUMA_CG005275, isoform A</fullName>
    </submittedName>
</protein>
<evidence type="ECO:0000313" key="2">
    <source>
        <dbReference type="Proteomes" id="UP000183832"/>
    </source>
</evidence>
<dbReference type="Proteomes" id="UP000183832">
    <property type="component" value="Unassembled WGS sequence"/>
</dbReference>
<gene>
    <name evidence="1" type="ORF">CLUMA_CG005275</name>
</gene>
<dbReference type="EMBL" id="CVRI01000021">
    <property type="protein sequence ID" value="CRK91621.1"/>
    <property type="molecule type" value="Genomic_DNA"/>
</dbReference>
<evidence type="ECO:0000313" key="1">
    <source>
        <dbReference type="EMBL" id="CRK91621.1"/>
    </source>
</evidence>
<dbReference type="AlphaFoldDB" id="A0A1J1HUD7"/>
<accession>A0A1J1HUD7</accession>
<proteinExistence type="predicted"/>
<sequence length="109" mass="12496">MLKSLFKSTAIINHKSNKTLLNNKQFLRYHVVRSGKFPKRPSQYFAAFSSSLSVQTNSQLVCIRITGQPLSRDKSKHYSCFPSRIVRYHAMPHASLLLKEKEAMKATQP</sequence>
<organism evidence="1 2">
    <name type="scientific">Clunio marinus</name>
    <dbReference type="NCBI Taxonomy" id="568069"/>
    <lineage>
        <taxon>Eukaryota</taxon>
        <taxon>Metazoa</taxon>
        <taxon>Ecdysozoa</taxon>
        <taxon>Arthropoda</taxon>
        <taxon>Hexapoda</taxon>
        <taxon>Insecta</taxon>
        <taxon>Pterygota</taxon>
        <taxon>Neoptera</taxon>
        <taxon>Endopterygota</taxon>
        <taxon>Diptera</taxon>
        <taxon>Nematocera</taxon>
        <taxon>Chironomoidea</taxon>
        <taxon>Chironomidae</taxon>
        <taxon>Clunio</taxon>
    </lineage>
</organism>
<keyword evidence="2" id="KW-1185">Reference proteome</keyword>
<reference evidence="1 2" key="1">
    <citation type="submission" date="2015-04" db="EMBL/GenBank/DDBJ databases">
        <authorList>
            <person name="Syromyatnikov M.Y."/>
            <person name="Popov V.N."/>
        </authorList>
    </citation>
    <scope>NUCLEOTIDE SEQUENCE [LARGE SCALE GENOMIC DNA]</scope>
</reference>